<keyword evidence="3" id="KW-1185">Reference proteome</keyword>
<gene>
    <name evidence="2" type="ORF">FVB32_00970</name>
</gene>
<name>A0A5C8V6X2_9FLAO</name>
<keyword evidence="1" id="KW-0812">Transmembrane</keyword>
<accession>A0A5C8V6X2</accession>
<dbReference type="RefSeq" id="WP_147740722.1">
    <property type="nucleotide sequence ID" value="NZ_VRUR01000001.1"/>
</dbReference>
<keyword evidence="1" id="KW-0472">Membrane</keyword>
<feature type="transmembrane region" description="Helical" evidence="1">
    <location>
        <begin position="6"/>
        <end position="28"/>
    </location>
</feature>
<dbReference type="AlphaFoldDB" id="A0A5C8V6X2"/>
<keyword evidence="1" id="KW-1133">Transmembrane helix</keyword>
<feature type="transmembrane region" description="Helical" evidence="1">
    <location>
        <begin position="48"/>
        <end position="66"/>
    </location>
</feature>
<proteinExistence type="predicted"/>
<evidence type="ECO:0000256" key="1">
    <source>
        <dbReference type="SAM" id="Phobius"/>
    </source>
</evidence>
<comment type="caution">
    <text evidence="2">The sequence shown here is derived from an EMBL/GenBank/DDBJ whole genome shotgun (WGS) entry which is preliminary data.</text>
</comment>
<protein>
    <submittedName>
        <fullName evidence="2">Uncharacterized protein</fullName>
    </submittedName>
</protein>
<evidence type="ECO:0000313" key="3">
    <source>
        <dbReference type="Proteomes" id="UP000321456"/>
    </source>
</evidence>
<dbReference type="EMBL" id="VRUR01000001">
    <property type="protein sequence ID" value="TXN36889.1"/>
    <property type="molecule type" value="Genomic_DNA"/>
</dbReference>
<organism evidence="2 3">
    <name type="scientific">Flagellimonas hymeniacidonis</name>
    <dbReference type="NCBI Taxonomy" id="2603628"/>
    <lineage>
        <taxon>Bacteria</taxon>
        <taxon>Pseudomonadati</taxon>
        <taxon>Bacteroidota</taxon>
        <taxon>Flavobacteriia</taxon>
        <taxon>Flavobacteriales</taxon>
        <taxon>Flavobacteriaceae</taxon>
        <taxon>Flagellimonas</taxon>
    </lineage>
</organism>
<evidence type="ECO:0000313" key="2">
    <source>
        <dbReference type="EMBL" id="TXN36889.1"/>
    </source>
</evidence>
<sequence>MESSNSIDFLNLLIGILLIVGTILYLIYTKKDIEKDKDYNYWIMSYDINIIFGTLVFLVIGIIMVYRELSKIQFAVCLIVSMSIVSCAQDKSCHELKYGVFEIYENDEKVGLIYRKDNFQLEDYLNGKKLKPTRLKEKDCLFYINSIEVKQSLDTVTMLVSYDKIKKNHYTFLAKPKYLDLDYKYEGEIKKVDNDIGSDILRLFEELENKSANTPK</sequence>
<reference evidence="2 3" key="1">
    <citation type="submission" date="2019-08" db="EMBL/GenBank/DDBJ databases">
        <title>Professor.</title>
        <authorList>
            <person name="Park J.S."/>
        </authorList>
    </citation>
    <scope>NUCLEOTIDE SEQUENCE [LARGE SCALE GENOMIC DNA]</scope>
    <source>
        <strain evidence="2 3">176CP5-101</strain>
    </source>
</reference>
<dbReference type="Proteomes" id="UP000321456">
    <property type="component" value="Unassembled WGS sequence"/>
</dbReference>